<evidence type="ECO:0000313" key="1">
    <source>
        <dbReference type="EMBL" id="NBH60610.1"/>
    </source>
</evidence>
<dbReference type="AlphaFoldDB" id="A0A845QFL8"/>
<dbReference type="RefSeq" id="WP_160200911.1">
    <property type="nucleotide sequence ID" value="NZ_QXWK01000004.1"/>
</dbReference>
<dbReference type="EMBL" id="QXWK01000004">
    <property type="protein sequence ID" value="NBH60610.1"/>
    <property type="molecule type" value="Genomic_DNA"/>
</dbReference>
<accession>A0A845QFL8</accession>
<sequence>MKIETFEKTIDVPTYIEEYVNVEEFLECCKVCGNYDRKWSCPSYDFDPVEDYWKQFDTLHVVGKKMILAEEEKDDWENLMTGVKKALTAELFAAEERQPGSRSLSAGSCHICGEDNCSKPLGQPCRFPEKMRYSVESLGGNVGLTASKLLGINLQWIEEGKVPDYFVLVGGLLCKGEYNGNEA</sequence>
<dbReference type="Proteomes" id="UP000446866">
    <property type="component" value="Unassembled WGS sequence"/>
</dbReference>
<comment type="caution">
    <text evidence="1">The sequence shown here is derived from an EMBL/GenBank/DDBJ whole genome shotgun (WGS) entry which is preliminary data.</text>
</comment>
<name>A0A845QFL8_9FIRM</name>
<gene>
    <name evidence="1" type="ORF">D0435_02845</name>
</gene>
<reference evidence="1 2" key="1">
    <citation type="submission" date="2018-08" db="EMBL/GenBank/DDBJ databases">
        <title>Murine metabolic-syndrome-specific gut microbial biobank.</title>
        <authorList>
            <person name="Liu C."/>
        </authorList>
    </citation>
    <scope>NUCLEOTIDE SEQUENCE [LARGE SCALE GENOMIC DNA]</scope>
    <source>
        <strain evidence="1 2">28</strain>
    </source>
</reference>
<proteinExistence type="predicted"/>
<protein>
    <submittedName>
        <fullName evidence="1">Metal-binding protein</fullName>
    </submittedName>
</protein>
<dbReference type="Pfam" id="PF10050">
    <property type="entry name" value="DUF2284"/>
    <property type="match status" value="1"/>
</dbReference>
<evidence type="ECO:0000313" key="2">
    <source>
        <dbReference type="Proteomes" id="UP000446866"/>
    </source>
</evidence>
<dbReference type="InterPro" id="IPR019271">
    <property type="entry name" value="DUF2284_metal-binding"/>
</dbReference>
<organism evidence="1 2">
    <name type="scientific">Anaerotruncus colihominis</name>
    <dbReference type="NCBI Taxonomy" id="169435"/>
    <lineage>
        <taxon>Bacteria</taxon>
        <taxon>Bacillati</taxon>
        <taxon>Bacillota</taxon>
        <taxon>Clostridia</taxon>
        <taxon>Eubacteriales</taxon>
        <taxon>Oscillospiraceae</taxon>
        <taxon>Anaerotruncus</taxon>
    </lineage>
</organism>
<keyword evidence="2" id="KW-1185">Reference proteome</keyword>